<dbReference type="InterPro" id="IPR036515">
    <property type="entry name" value="Transposase_17_sf"/>
</dbReference>
<evidence type="ECO:0000313" key="2">
    <source>
        <dbReference type="Proteomes" id="UP001442494"/>
    </source>
</evidence>
<gene>
    <name evidence="1" type="ORF">NDI37_15735</name>
</gene>
<accession>A0ABV0JR48</accession>
<reference evidence="1 2" key="1">
    <citation type="submission" date="2022-04" db="EMBL/GenBank/DDBJ databases">
        <title>Positive selection, recombination, and allopatry shape intraspecific diversity of widespread and dominant cyanobacteria.</title>
        <authorList>
            <person name="Wei J."/>
            <person name="Shu W."/>
            <person name="Hu C."/>
        </authorList>
    </citation>
    <scope>NUCLEOTIDE SEQUENCE [LARGE SCALE GENOMIC DNA]</scope>
    <source>
        <strain evidence="1 2">GB2-A5</strain>
    </source>
</reference>
<evidence type="ECO:0008006" key="3">
    <source>
        <dbReference type="Google" id="ProtNLM"/>
    </source>
</evidence>
<keyword evidence="2" id="KW-1185">Reference proteome</keyword>
<dbReference type="Proteomes" id="UP001442494">
    <property type="component" value="Unassembled WGS sequence"/>
</dbReference>
<dbReference type="EMBL" id="JAMPKK010000034">
    <property type="protein sequence ID" value="MEP0865918.1"/>
    <property type="molecule type" value="Genomic_DNA"/>
</dbReference>
<organism evidence="1 2">
    <name type="scientific">Funiculus sociatus GB2-A5</name>
    <dbReference type="NCBI Taxonomy" id="2933946"/>
    <lineage>
        <taxon>Bacteria</taxon>
        <taxon>Bacillati</taxon>
        <taxon>Cyanobacteriota</taxon>
        <taxon>Cyanophyceae</taxon>
        <taxon>Coleofasciculales</taxon>
        <taxon>Coleofasciculaceae</taxon>
        <taxon>Funiculus</taxon>
    </lineage>
</organism>
<dbReference type="SUPFAM" id="SSF143422">
    <property type="entry name" value="Transposase IS200-like"/>
    <property type="match status" value="1"/>
</dbReference>
<name>A0ABV0JR48_9CYAN</name>
<protein>
    <recommendedName>
        <fullName evidence="3">Transposase IS200-like domain-containing protein</fullName>
    </recommendedName>
</protein>
<proteinExistence type="predicted"/>
<dbReference type="Gene3D" id="3.30.70.1290">
    <property type="entry name" value="Transposase IS200-like"/>
    <property type="match status" value="1"/>
</dbReference>
<comment type="caution">
    <text evidence="1">The sequence shown here is derived from an EMBL/GenBank/DDBJ whole genome shotgun (WGS) entry which is preliminary data.</text>
</comment>
<evidence type="ECO:0000313" key="1">
    <source>
        <dbReference type="EMBL" id="MEP0865918.1"/>
    </source>
</evidence>
<sequence length="49" mass="5684">MQNHPFKIDACVLLPDHLHCIWTLPNGDSDFSRRWRLIKSAIASPRRLG</sequence>